<dbReference type="InterPro" id="IPR036397">
    <property type="entry name" value="RNaseH_sf"/>
</dbReference>
<sequence>MASLTKKEKRLLQEKKNGQRVEYRQKFRAHVVYETIYRKKPDRQVAEELNTTEKTVKKWRKRFKKHRMKGLHDEPRSGAPRKFDIEQRCEVIAIACDKPQAYGFTIRPYWNLDNLAEATIQHTQGPAMSRSSVQRTLQRNDLRPHRQEMWLHSKDPMFREKVNDIVSLYLDPPKDTVVICVDEKTGMQALERTFEPASASPGKPGRYEHEYIRHGTTSLIAGFEITTGDVVAQCRPTRKADDLLAFMEQLAEAYPHQDVIIVWDNLNIHHDGPSERWTQFNKRHGNRFTFYYTPKHASWMNQIEIFFSILHRRCLKWSSFHSTQELEAVVLRFIQHWNQDEGHPFNWTFGGYPMQHEPKEAG</sequence>
<evidence type="ECO:0000259" key="1">
    <source>
        <dbReference type="Pfam" id="PF13358"/>
    </source>
</evidence>
<dbReference type="Pfam" id="PF13565">
    <property type="entry name" value="HTH_32"/>
    <property type="match status" value="1"/>
</dbReference>
<dbReference type="Pfam" id="PF13358">
    <property type="entry name" value="DDE_3"/>
    <property type="match status" value="1"/>
</dbReference>
<feature type="domain" description="Tc1-like transposase DDE" evidence="1">
    <location>
        <begin position="178"/>
        <end position="326"/>
    </location>
</feature>
<name>A0A7T6ZDR1_9BACI</name>
<dbReference type="InterPro" id="IPR009057">
    <property type="entry name" value="Homeodomain-like_sf"/>
</dbReference>
<dbReference type="NCBIfam" id="NF033545">
    <property type="entry name" value="transpos_IS630"/>
    <property type="match status" value="1"/>
</dbReference>
<dbReference type="KEGG" id="scib:HUG20_16715"/>
<dbReference type="GO" id="GO:0003676">
    <property type="term" value="F:nucleic acid binding"/>
    <property type="evidence" value="ECO:0007669"/>
    <property type="project" value="InterPro"/>
</dbReference>
<dbReference type="SUPFAM" id="SSF46689">
    <property type="entry name" value="Homeodomain-like"/>
    <property type="match status" value="1"/>
</dbReference>
<dbReference type="RefSeq" id="WP_200085816.1">
    <property type="nucleotide sequence ID" value="NZ_CP054706.1"/>
</dbReference>
<dbReference type="AlphaFoldDB" id="A0A7T6ZDR1"/>
<keyword evidence="3" id="KW-1185">Reference proteome</keyword>
<evidence type="ECO:0000313" key="3">
    <source>
        <dbReference type="Proteomes" id="UP000595349"/>
    </source>
</evidence>
<protein>
    <submittedName>
        <fullName evidence="2">IS630 family transposase</fullName>
    </submittedName>
</protein>
<organism evidence="2 3">
    <name type="scientific">Salicibibacter cibi</name>
    <dbReference type="NCBI Taxonomy" id="2743001"/>
    <lineage>
        <taxon>Bacteria</taxon>
        <taxon>Bacillati</taxon>
        <taxon>Bacillota</taxon>
        <taxon>Bacilli</taxon>
        <taxon>Bacillales</taxon>
        <taxon>Bacillaceae</taxon>
        <taxon>Salicibibacter</taxon>
    </lineage>
</organism>
<accession>A0A7T6ZDR1</accession>
<dbReference type="EMBL" id="CP054706">
    <property type="protein sequence ID" value="QQK81387.1"/>
    <property type="molecule type" value="Genomic_DNA"/>
</dbReference>
<dbReference type="Proteomes" id="UP000595349">
    <property type="component" value="Chromosome"/>
</dbReference>
<dbReference type="InterPro" id="IPR038717">
    <property type="entry name" value="Tc1-like_DDE_dom"/>
</dbReference>
<proteinExistence type="predicted"/>
<gene>
    <name evidence="2" type="ORF">HUG20_16715</name>
</gene>
<reference evidence="2 3" key="1">
    <citation type="submission" date="2020-06" db="EMBL/GenBank/DDBJ databases">
        <title>Genomic analysis of Salicibibacter sp. NKC21-4.</title>
        <authorList>
            <person name="Oh Y.J."/>
        </authorList>
    </citation>
    <scope>NUCLEOTIDE SEQUENCE [LARGE SCALE GENOMIC DNA]</scope>
    <source>
        <strain evidence="2 3">NKC21-4</strain>
    </source>
</reference>
<dbReference type="InterPro" id="IPR047655">
    <property type="entry name" value="Transpos_IS630-like"/>
</dbReference>
<evidence type="ECO:0000313" key="2">
    <source>
        <dbReference type="EMBL" id="QQK81387.1"/>
    </source>
</evidence>
<dbReference type="Gene3D" id="3.30.420.10">
    <property type="entry name" value="Ribonuclease H-like superfamily/Ribonuclease H"/>
    <property type="match status" value="1"/>
</dbReference>